<feature type="transmembrane region" description="Helical" evidence="7">
    <location>
        <begin position="48"/>
        <end position="68"/>
    </location>
</feature>
<evidence type="ECO:0000256" key="2">
    <source>
        <dbReference type="ARBA" id="ARBA00009457"/>
    </source>
</evidence>
<evidence type="ECO:0000313" key="8">
    <source>
        <dbReference type="EMBL" id="KAG0500760.1"/>
    </source>
</evidence>
<proteinExistence type="inferred from homology"/>
<dbReference type="GO" id="GO:0005783">
    <property type="term" value="C:endoplasmic reticulum"/>
    <property type="evidence" value="ECO:0007669"/>
    <property type="project" value="TreeGrafter"/>
</dbReference>
<dbReference type="PANTHER" id="PTHR10926">
    <property type="entry name" value="CELL CYCLE CONTROL PROTEIN 50"/>
    <property type="match status" value="1"/>
</dbReference>
<reference evidence="8 9" key="1">
    <citation type="journal article" date="2020" name="Nat. Food">
        <title>A phased Vanilla planifolia genome enables genetic improvement of flavour and production.</title>
        <authorList>
            <person name="Hasing T."/>
            <person name="Tang H."/>
            <person name="Brym M."/>
            <person name="Khazi F."/>
            <person name="Huang T."/>
            <person name="Chambers A.H."/>
        </authorList>
    </citation>
    <scope>NUCLEOTIDE SEQUENCE [LARGE SCALE GENOMIC DNA]</scope>
    <source>
        <tissue evidence="8">Leaf</tissue>
    </source>
</reference>
<dbReference type="PANTHER" id="PTHR10926:SF29">
    <property type="entry name" value="ALA-INTERACTING SUBUNIT 2-RELATED"/>
    <property type="match status" value="1"/>
</dbReference>
<sequence>MEMESGSSLVSSEASKLSIPLLSRRPRAFHRFTQQNLPACKPVLTPTFVITLFVVMGSAFVPVGIICLRASESVEELVVRYDTDCIPEDYRGNKIAYIKDELISKKCTLQMKVRNHMKAPIYVYYELDNFYQNHRRYVKSRSDKQLIYGTRQKDISSCKPVESRNGLPVVPCGLIAWSLFNDTFTFEVKGGNLNLNRKNISWKSDRAHKFGADVYPFNFQNDSLIGGGTLDPSIPLSEHEDLIVWMRVAALPKFRKLYGVIEDDLSADELLSIHLANNYNTYSFGGKKKLVLTTSSWLGGKNNFLGLSYIVTGCSCIVVAIVFALIHVKVPRPHRDALYLQSNKKGSAR</sequence>
<dbReference type="AlphaFoldDB" id="A0A835S5L1"/>
<dbReference type="PIRSF" id="PIRSF015840">
    <property type="entry name" value="DUF284_TM_euk"/>
    <property type="match status" value="1"/>
</dbReference>
<evidence type="ECO:0000256" key="5">
    <source>
        <dbReference type="ARBA" id="ARBA00023136"/>
    </source>
</evidence>
<dbReference type="OrthoDB" id="340608at2759"/>
<keyword evidence="3 7" id="KW-0812">Transmembrane</keyword>
<feature type="transmembrane region" description="Helical" evidence="7">
    <location>
        <begin position="304"/>
        <end position="326"/>
    </location>
</feature>
<keyword evidence="5 6" id="KW-0472">Membrane</keyword>
<accession>A0A835S5L1</accession>
<keyword evidence="4 7" id="KW-1133">Transmembrane helix</keyword>
<evidence type="ECO:0000256" key="1">
    <source>
        <dbReference type="ARBA" id="ARBA00004370"/>
    </source>
</evidence>
<dbReference type="GO" id="GO:0005794">
    <property type="term" value="C:Golgi apparatus"/>
    <property type="evidence" value="ECO:0007669"/>
    <property type="project" value="TreeGrafter"/>
</dbReference>
<evidence type="ECO:0000256" key="6">
    <source>
        <dbReference type="PIRNR" id="PIRNR015840"/>
    </source>
</evidence>
<dbReference type="GO" id="GO:0005886">
    <property type="term" value="C:plasma membrane"/>
    <property type="evidence" value="ECO:0007669"/>
    <property type="project" value="TreeGrafter"/>
</dbReference>
<dbReference type="EMBL" id="JADCNM010000001">
    <property type="protein sequence ID" value="KAG0500760.1"/>
    <property type="molecule type" value="Genomic_DNA"/>
</dbReference>
<protein>
    <recommendedName>
        <fullName evidence="6">ALA-interacting subunit</fullName>
    </recommendedName>
</protein>
<evidence type="ECO:0000313" key="9">
    <source>
        <dbReference type="Proteomes" id="UP000639772"/>
    </source>
</evidence>
<dbReference type="Pfam" id="PF03381">
    <property type="entry name" value="CDC50"/>
    <property type="match status" value="1"/>
</dbReference>
<evidence type="ECO:0000256" key="3">
    <source>
        <dbReference type="ARBA" id="ARBA00022692"/>
    </source>
</evidence>
<name>A0A835S5L1_VANPL</name>
<comment type="caution">
    <text evidence="8">The sequence shown here is derived from an EMBL/GenBank/DDBJ whole genome shotgun (WGS) entry which is preliminary data.</text>
</comment>
<evidence type="ECO:0000256" key="4">
    <source>
        <dbReference type="ARBA" id="ARBA00022989"/>
    </source>
</evidence>
<gene>
    <name evidence="8" type="ORF">HPP92_000832</name>
</gene>
<comment type="subcellular location">
    <subcellularLocation>
        <location evidence="1">Membrane</location>
    </subcellularLocation>
</comment>
<comment type="similarity">
    <text evidence="2 6">Belongs to the CDC50/LEM3 family.</text>
</comment>
<dbReference type="InterPro" id="IPR005045">
    <property type="entry name" value="CDC50/LEM3_fam"/>
</dbReference>
<evidence type="ECO:0000256" key="7">
    <source>
        <dbReference type="SAM" id="Phobius"/>
    </source>
</evidence>
<organism evidence="8 9">
    <name type="scientific">Vanilla planifolia</name>
    <name type="common">Vanilla</name>
    <dbReference type="NCBI Taxonomy" id="51239"/>
    <lineage>
        <taxon>Eukaryota</taxon>
        <taxon>Viridiplantae</taxon>
        <taxon>Streptophyta</taxon>
        <taxon>Embryophyta</taxon>
        <taxon>Tracheophyta</taxon>
        <taxon>Spermatophyta</taxon>
        <taxon>Magnoliopsida</taxon>
        <taxon>Liliopsida</taxon>
        <taxon>Asparagales</taxon>
        <taxon>Orchidaceae</taxon>
        <taxon>Vanilloideae</taxon>
        <taxon>Vanilleae</taxon>
        <taxon>Vanilla</taxon>
    </lineage>
</organism>
<dbReference type="Proteomes" id="UP000639772">
    <property type="component" value="Chromosome 1"/>
</dbReference>